<dbReference type="InterPro" id="IPR012349">
    <property type="entry name" value="Split_barrel_FMN-bd"/>
</dbReference>
<evidence type="ECO:0000313" key="1">
    <source>
        <dbReference type="EMBL" id="KTG08464.1"/>
    </source>
</evidence>
<dbReference type="RefSeq" id="WP_058582748.1">
    <property type="nucleotide sequence ID" value="NZ_LOPU01000030.1"/>
</dbReference>
<name>A0A0W1R6E4_9EURY</name>
<dbReference type="SUPFAM" id="SSF50475">
    <property type="entry name" value="FMN-binding split barrel"/>
    <property type="match status" value="1"/>
</dbReference>
<dbReference type="Proteomes" id="UP000054387">
    <property type="component" value="Unassembled WGS sequence"/>
</dbReference>
<organism evidence="1 2">
    <name type="scientific">Haloprofundus marisrubri</name>
    <dbReference type="NCBI Taxonomy" id="1514971"/>
    <lineage>
        <taxon>Archaea</taxon>
        <taxon>Methanobacteriati</taxon>
        <taxon>Methanobacteriota</taxon>
        <taxon>Stenosarchaea group</taxon>
        <taxon>Halobacteria</taxon>
        <taxon>Halobacteriales</taxon>
        <taxon>Haloferacaceae</taxon>
        <taxon>Haloprofundus</taxon>
    </lineage>
</organism>
<dbReference type="EMBL" id="LOPU01000030">
    <property type="protein sequence ID" value="KTG08464.1"/>
    <property type="molecule type" value="Genomic_DNA"/>
</dbReference>
<dbReference type="AlphaFoldDB" id="A0A0W1R6E4"/>
<dbReference type="OrthoDB" id="953at2157"/>
<proteinExistence type="predicted"/>
<sequence>MASSRSVEMSDEARDEFLGNGGTGVVSFNAVEANGPPYSRPVSYGYDATDATFFFRLAFAPESEKHDVVGSSAPVTFVVHSHADEGWQSVIASGRLEKVTEAAIDSDVVQAIRRVHIPLVDVFERHPRELEFEFYRLVTDSVSARKEAQTED</sequence>
<gene>
    <name evidence="1" type="ORF">AUR64_17425</name>
</gene>
<protein>
    <submittedName>
        <fullName evidence="1">Flavin-nucleotide-binding protein</fullName>
    </submittedName>
</protein>
<dbReference type="Pfam" id="PF12900">
    <property type="entry name" value="Pyridox_ox_2"/>
    <property type="match status" value="1"/>
</dbReference>
<dbReference type="Gene3D" id="2.30.110.10">
    <property type="entry name" value="Electron Transport, Fmn-binding Protein, Chain A"/>
    <property type="match status" value="1"/>
</dbReference>
<dbReference type="STRING" id="1514971.AUR64_17425"/>
<keyword evidence="2" id="KW-1185">Reference proteome</keyword>
<dbReference type="InterPro" id="IPR024747">
    <property type="entry name" value="Pyridox_Oxase-rel"/>
</dbReference>
<accession>A0A0W1R6E4</accession>
<comment type="caution">
    <text evidence="1">The sequence shown here is derived from an EMBL/GenBank/DDBJ whole genome shotgun (WGS) entry which is preliminary data.</text>
</comment>
<evidence type="ECO:0000313" key="2">
    <source>
        <dbReference type="Proteomes" id="UP000054387"/>
    </source>
</evidence>
<reference evidence="1 2" key="1">
    <citation type="submission" date="2015-12" db="EMBL/GenBank/DDBJ databases">
        <title>Haloprofundus marisrubri gen. nov., sp. nov., an extremely halophilic archaeon isolated from the Discovery deep brine-seawater interface in the Red Sea.</title>
        <authorList>
            <person name="Zhang G."/>
            <person name="Stingl U."/>
            <person name="Rashid M."/>
        </authorList>
    </citation>
    <scope>NUCLEOTIDE SEQUENCE [LARGE SCALE GENOMIC DNA]</scope>
    <source>
        <strain evidence="1 2">SB9</strain>
    </source>
</reference>